<accession>A0A372LDX8</accession>
<dbReference type="Proteomes" id="UP000262939">
    <property type="component" value="Unassembled WGS sequence"/>
</dbReference>
<name>A0A372LDX8_9BACI</name>
<feature type="transmembrane region" description="Helical" evidence="1">
    <location>
        <begin position="35"/>
        <end position="57"/>
    </location>
</feature>
<evidence type="ECO:0000259" key="2">
    <source>
        <dbReference type="Pfam" id="PF07331"/>
    </source>
</evidence>
<keyword evidence="1" id="KW-0812">Transmembrane</keyword>
<proteinExistence type="predicted"/>
<dbReference type="AlphaFoldDB" id="A0A372LDX8"/>
<reference evidence="3 4" key="1">
    <citation type="submission" date="2018-08" db="EMBL/GenBank/DDBJ databases">
        <title>Bacillus chawlae sp. nov., Bacillus glennii sp. nov., and Bacillus saganii sp. nov. Isolated from the Vehicle Assembly Building at Kennedy Space Center where the Viking Spacecraft were Assembled.</title>
        <authorList>
            <person name="Seuylemezian A."/>
            <person name="Vaishampayan P."/>
        </authorList>
    </citation>
    <scope>NUCLEOTIDE SEQUENCE [LARGE SCALE GENOMIC DNA]</scope>
    <source>
        <strain evidence="3 4">V44-8</strain>
    </source>
</reference>
<feature type="domain" description="DUF1468" evidence="2">
    <location>
        <begin position="7"/>
        <end position="143"/>
    </location>
</feature>
<sequence length="144" mass="16368">MRKGNFIVAILTMIFGVAVIYLSKDFPRVVSDAPGPGVFPTILGYLSIFLGVLLFISNLKNKDIKKIYFFTKENKQVYGLVAIVIIYSISLNFIGFLWTTIAFLLTSIYFMGYRKKMYLIPVSVLFTLFIYFVFAVLFGTPLPT</sequence>
<dbReference type="EMBL" id="QVTD01000005">
    <property type="protein sequence ID" value="RFU63866.1"/>
    <property type="molecule type" value="Genomic_DNA"/>
</dbReference>
<protein>
    <submittedName>
        <fullName evidence="3">Tripartite tricarboxylate transporter TctB family protein</fullName>
    </submittedName>
</protein>
<comment type="caution">
    <text evidence="3">The sequence shown here is derived from an EMBL/GenBank/DDBJ whole genome shotgun (WGS) entry which is preliminary data.</text>
</comment>
<feature type="transmembrane region" description="Helical" evidence="1">
    <location>
        <begin position="117"/>
        <end position="138"/>
    </location>
</feature>
<keyword evidence="1" id="KW-0472">Membrane</keyword>
<dbReference type="RefSeq" id="WP_117322502.1">
    <property type="nucleotide sequence ID" value="NZ_QVTD01000005.1"/>
</dbReference>
<keyword evidence="4" id="KW-1185">Reference proteome</keyword>
<evidence type="ECO:0000256" key="1">
    <source>
        <dbReference type="SAM" id="Phobius"/>
    </source>
</evidence>
<dbReference type="Pfam" id="PF07331">
    <property type="entry name" value="TctB"/>
    <property type="match status" value="1"/>
</dbReference>
<dbReference type="InterPro" id="IPR009936">
    <property type="entry name" value="DUF1468"/>
</dbReference>
<dbReference type="OrthoDB" id="369902at2"/>
<feature type="transmembrane region" description="Helical" evidence="1">
    <location>
        <begin position="6"/>
        <end position="23"/>
    </location>
</feature>
<feature type="transmembrane region" description="Helical" evidence="1">
    <location>
        <begin position="77"/>
        <end position="105"/>
    </location>
</feature>
<evidence type="ECO:0000313" key="3">
    <source>
        <dbReference type="EMBL" id="RFU63866.1"/>
    </source>
</evidence>
<keyword evidence="1" id="KW-1133">Transmembrane helix</keyword>
<organism evidence="3 4">
    <name type="scientific">Peribacillus glennii</name>
    <dbReference type="NCBI Taxonomy" id="2303991"/>
    <lineage>
        <taxon>Bacteria</taxon>
        <taxon>Bacillati</taxon>
        <taxon>Bacillota</taxon>
        <taxon>Bacilli</taxon>
        <taxon>Bacillales</taxon>
        <taxon>Bacillaceae</taxon>
        <taxon>Peribacillus</taxon>
    </lineage>
</organism>
<evidence type="ECO:0000313" key="4">
    <source>
        <dbReference type="Proteomes" id="UP000262939"/>
    </source>
</evidence>
<gene>
    <name evidence="3" type="ORF">D0466_10435</name>
</gene>